<name>A0A2P6U4F9_CHLSO</name>
<dbReference type="InterPro" id="IPR000719">
    <property type="entry name" value="Prot_kinase_dom"/>
</dbReference>
<dbReference type="Proteomes" id="UP000239899">
    <property type="component" value="Unassembled WGS sequence"/>
</dbReference>
<feature type="repeat" description="TPR" evidence="10">
    <location>
        <begin position="359"/>
        <end position="392"/>
    </location>
</feature>
<dbReference type="Pfam" id="PF00069">
    <property type="entry name" value="Pkinase"/>
    <property type="match status" value="2"/>
</dbReference>
<feature type="domain" description="Protein kinase" evidence="12">
    <location>
        <begin position="1220"/>
        <end position="1486"/>
    </location>
</feature>
<proteinExistence type="inferred from homology"/>
<comment type="pathway">
    <text evidence="1">Protein modification; protein glycosylation.</text>
</comment>
<dbReference type="GO" id="GO:0005524">
    <property type="term" value="F:ATP binding"/>
    <property type="evidence" value="ECO:0007669"/>
    <property type="project" value="UniProtKB-KW"/>
</dbReference>
<dbReference type="Gene3D" id="3.30.200.20">
    <property type="entry name" value="Phosphorylase Kinase, domain 1"/>
    <property type="match status" value="2"/>
</dbReference>
<dbReference type="PROSITE" id="PS50005">
    <property type="entry name" value="TPR"/>
    <property type="match status" value="6"/>
</dbReference>
<evidence type="ECO:0000256" key="9">
    <source>
        <dbReference type="ARBA" id="ARBA00022840"/>
    </source>
</evidence>
<feature type="repeat" description="TPR" evidence="10">
    <location>
        <begin position="257"/>
        <end position="290"/>
    </location>
</feature>
<dbReference type="Pfam" id="PF13414">
    <property type="entry name" value="TPR_11"/>
    <property type="match status" value="1"/>
</dbReference>
<dbReference type="FunFam" id="1.10.510.10:FF:000571">
    <property type="entry name" value="Maternal embryonic leucine zipper kinase"/>
    <property type="match status" value="2"/>
</dbReference>
<evidence type="ECO:0000256" key="8">
    <source>
        <dbReference type="ARBA" id="ARBA00022803"/>
    </source>
</evidence>
<gene>
    <name evidence="13" type="ORF">C2E21_0673</name>
</gene>
<dbReference type="UniPathway" id="UPA00378"/>
<feature type="repeat" description="TPR" evidence="10">
    <location>
        <begin position="182"/>
        <end position="215"/>
    </location>
</feature>
<evidence type="ECO:0000313" key="13">
    <source>
        <dbReference type="EMBL" id="PRW61194.1"/>
    </source>
</evidence>
<dbReference type="SUPFAM" id="SSF53756">
    <property type="entry name" value="UDP-Glycosyltransferase/glycogen phosphorylase"/>
    <property type="match status" value="1"/>
</dbReference>
<dbReference type="PROSITE" id="PS50011">
    <property type="entry name" value="PROTEIN_KINASE_DOM"/>
    <property type="match status" value="2"/>
</dbReference>
<dbReference type="Gene3D" id="1.10.510.10">
    <property type="entry name" value="Transferase(Phosphotransferase) domain 1"/>
    <property type="match status" value="2"/>
</dbReference>
<keyword evidence="7" id="KW-0547">Nucleotide-binding</keyword>
<dbReference type="Pfam" id="PF00515">
    <property type="entry name" value="TPR_1"/>
    <property type="match status" value="2"/>
</dbReference>
<dbReference type="Gene3D" id="1.25.40.10">
    <property type="entry name" value="Tetratricopeptide repeat domain"/>
    <property type="match status" value="4"/>
</dbReference>
<feature type="repeat" description="TPR" evidence="10">
    <location>
        <begin position="325"/>
        <end position="358"/>
    </location>
</feature>
<dbReference type="CDD" id="cd14003">
    <property type="entry name" value="STKc_AMPK-like"/>
    <property type="match status" value="2"/>
</dbReference>
<dbReference type="InterPro" id="IPR019734">
    <property type="entry name" value="TPR_rpt"/>
</dbReference>
<keyword evidence="14" id="KW-1185">Reference proteome</keyword>
<evidence type="ECO:0000256" key="4">
    <source>
        <dbReference type="ARBA" id="ARBA00022676"/>
    </source>
</evidence>
<evidence type="ECO:0000259" key="12">
    <source>
        <dbReference type="PROSITE" id="PS50011"/>
    </source>
</evidence>
<keyword evidence="9" id="KW-0067">ATP-binding</keyword>
<dbReference type="SMART" id="SM00028">
    <property type="entry name" value="TPR"/>
    <property type="match status" value="8"/>
</dbReference>
<keyword evidence="8 10" id="KW-0802">TPR repeat</keyword>
<sequence length="1554" mass="169975">MPHSPAEPEGRCHAAAGSRAQALAAYAAALVADAACVPALLGCAAVYKDSGLLLEALASLEKALLALHLQAAAADSGSQGGGASPAADAAAAGAASSLAAACMPCDAASVRQALAVVLTDLGTQRKLAGQEGWLQHYQRAVDTCPTYAPAHYNLGVAAGEAGKAAKAVEHYGTAVKLMPRYAEAWCNMGVLLKQQGELEKAVAAYEHALAAAPNLEVVQQNMAAALTEWGTHLKAAGKVAEGIAAYERALALVPRQAEALYNLGVAYTEAGLINKALFMYQTALLVHPSCAEAHNNLGVLYREMGNMERAMQCYQAALNARPNFPQGLNNLAVVYTQQGRAQEALQLLQAAVMAAPDYAEAHNNLGVLQRDVGAVHDAIASYKRCLELDPTNRHAGQNLMLALNYVHHGEARLVCEAHERWGRSFQALHPQLPPLTLDDVDAAEGRPLVVGYVSPDLFTHSVSYFAEAPLAHHSPARVRHIVYSCVPKPDCKTEKIRREVLAAGGTWRDVARMPEPELAQLIRDDRVDILVELTGHTASNRLGAAARRPAPIQVTWIGYPNSTGLRSVDYRFTDAICDPEDTQQTFTEELVRLPGCFLCYTPADDAPPVAPLPALTNGFVTFGSFNALAKQTPEVLRVWARILLAVPGSRLVLKNKPFACEVVRNQYWRVFEEEGVERSRVDLLPLAAANRDHLTQYAMMDVSLDPWPYAGTTTTTESLYMGVPCLTLAGSCHAHNVGVSLLTAVGLQDDWVARSVDEYVTKAVALTSDLQQLAALRGGLRQRMLQSRMCDAPTFVRQLEGVYERLWQRWVRQQRQQQQQGRQQQGRQQQPQPPPGQEQQGAPLPEAGLQGASRFEQVRHLNRGAFGMVTLAQDKMHGDLVALKYIARGAEHISKYTEREIINHMKLHHPHVIALREVFLTATHLVLVMEYAAGGDLAHYVAGKHGLTEPEARWFFQQMIVAVDYCHRMGVSSRDIKLQNILLDGSPQPLIKLADFGFSKDANQHSAPNSRVGTPAYLAPEVVKLQLGQKYDGQKSDIWSCGVALFALVTNELPFRRASDEALSHNQKLQAMLGRVLKAEYSFPAHRQLSDGVRDLISRILIVDPEKRLSIQEILHHPWFSEGLNPAALAYNDSILKLSLESQPPQEVIDEVRAVVQEAAKWPTPQGPQGQPDAQGRNPDAMVEEATREHSAAAKSAMDEGQAPSADGGGSPSLVGSSRYVKVRDLSRGAFGLVVLAQDTKFDNELVALKYLPRGAQHISKYTEREIVNHMKLRHPHVIGLREVFLTATHLVLAMEYAAGGDLAHYVAAKQGLAEAEARRFFQQIIVAVDYCHRMGVSSRDIKLQNILVDGSPQPLIKLADFGFSKDANEHSAPASRVGTPAYLAPEIAKLRPGQEYDGQKADIWSCGVALFAMLTNQYPFRRPSDDTLGHQQKVQALLARVLKADYSFPPDRQLSEDVRDLISRILVVDPGQRPTIQEIQRHPWFAEGLSPAVLQYNDAVLRISRESQPPQEVLDEVRSIVREAGRDALDWLAGSCNWDDTEGHVAGESFDFQ</sequence>
<evidence type="ECO:0000256" key="1">
    <source>
        <dbReference type="ARBA" id="ARBA00004922"/>
    </source>
</evidence>
<accession>A0A2P6U4F9</accession>
<keyword evidence="4 13" id="KW-0328">Glycosyltransferase</keyword>
<dbReference type="GO" id="GO:0097363">
    <property type="term" value="F:protein O-acetylglucosaminyltransferase activity"/>
    <property type="evidence" value="ECO:0007669"/>
    <property type="project" value="UniProtKB-EC"/>
</dbReference>
<keyword evidence="5" id="KW-0808">Transferase</keyword>
<dbReference type="InterPro" id="IPR029489">
    <property type="entry name" value="OGT/SEC/SPY_C"/>
</dbReference>
<dbReference type="PROSITE" id="PS50293">
    <property type="entry name" value="TPR_REGION"/>
    <property type="match status" value="3"/>
</dbReference>
<evidence type="ECO:0000256" key="5">
    <source>
        <dbReference type="ARBA" id="ARBA00022679"/>
    </source>
</evidence>
<dbReference type="InterPro" id="IPR011009">
    <property type="entry name" value="Kinase-like_dom_sf"/>
</dbReference>
<protein>
    <recommendedName>
        <fullName evidence="3">protein O-GlcNAc transferase</fullName>
        <ecNumber evidence="3">2.4.1.255</ecNumber>
    </recommendedName>
</protein>
<feature type="region of interest" description="Disordered" evidence="11">
    <location>
        <begin position="817"/>
        <end position="846"/>
    </location>
</feature>
<evidence type="ECO:0000313" key="14">
    <source>
        <dbReference type="Proteomes" id="UP000239899"/>
    </source>
</evidence>
<dbReference type="Gene3D" id="3.40.50.2000">
    <property type="entry name" value="Glycogen Phosphorylase B"/>
    <property type="match status" value="1"/>
</dbReference>
<feature type="domain" description="Protein kinase" evidence="12">
    <location>
        <begin position="855"/>
        <end position="1120"/>
    </location>
</feature>
<dbReference type="Pfam" id="PF13424">
    <property type="entry name" value="TPR_12"/>
    <property type="match status" value="1"/>
</dbReference>
<evidence type="ECO:0000256" key="10">
    <source>
        <dbReference type="PROSITE-ProRule" id="PRU00339"/>
    </source>
</evidence>
<dbReference type="Gene3D" id="3.40.50.11380">
    <property type="match status" value="1"/>
</dbReference>
<dbReference type="GO" id="GO:0004672">
    <property type="term" value="F:protein kinase activity"/>
    <property type="evidence" value="ECO:0007669"/>
    <property type="project" value="InterPro"/>
</dbReference>
<dbReference type="EC" id="2.4.1.255" evidence="3"/>
<comment type="similarity">
    <text evidence="2">Belongs to the glycosyltransferase 41 family. O-GlcNAc transferase subfamily.</text>
</comment>
<feature type="repeat" description="TPR" evidence="10">
    <location>
        <begin position="291"/>
        <end position="324"/>
    </location>
</feature>
<feature type="compositionally biased region" description="Low complexity" evidence="11">
    <location>
        <begin position="817"/>
        <end position="830"/>
    </location>
</feature>
<dbReference type="InterPro" id="IPR051939">
    <property type="entry name" value="Glycosyltr_41/O-GlcNAc_trsf"/>
</dbReference>
<organism evidence="13 14">
    <name type="scientific">Chlorella sorokiniana</name>
    <name type="common">Freshwater green alga</name>
    <dbReference type="NCBI Taxonomy" id="3076"/>
    <lineage>
        <taxon>Eukaryota</taxon>
        <taxon>Viridiplantae</taxon>
        <taxon>Chlorophyta</taxon>
        <taxon>core chlorophytes</taxon>
        <taxon>Trebouxiophyceae</taxon>
        <taxon>Chlorellales</taxon>
        <taxon>Chlorellaceae</taxon>
        <taxon>Chlorella clade</taxon>
        <taxon>Chlorella</taxon>
    </lineage>
</organism>
<evidence type="ECO:0000256" key="2">
    <source>
        <dbReference type="ARBA" id="ARBA00005386"/>
    </source>
</evidence>
<comment type="caution">
    <text evidence="13">The sequence shown here is derived from an EMBL/GenBank/DDBJ whole genome shotgun (WGS) entry which is preliminary data.</text>
</comment>
<feature type="compositionally biased region" description="Low complexity" evidence="11">
    <location>
        <begin position="1163"/>
        <end position="1176"/>
    </location>
</feature>
<dbReference type="Pfam" id="PF13844">
    <property type="entry name" value="Glyco_transf_41"/>
    <property type="match status" value="2"/>
</dbReference>
<dbReference type="SUPFAM" id="SSF48452">
    <property type="entry name" value="TPR-like"/>
    <property type="match status" value="1"/>
</dbReference>
<evidence type="ECO:0000256" key="11">
    <source>
        <dbReference type="SAM" id="MobiDB-lite"/>
    </source>
</evidence>
<feature type="repeat" description="TPR" evidence="10">
    <location>
        <begin position="148"/>
        <end position="181"/>
    </location>
</feature>
<dbReference type="STRING" id="3076.A0A2P6U4F9"/>
<dbReference type="SMART" id="SM00220">
    <property type="entry name" value="S_TKc"/>
    <property type="match status" value="2"/>
</dbReference>
<keyword evidence="6" id="KW-0677">Repeat</keyword>
<dbReference type="PANTHER" id="PTHR44835:SF1">
    <property type="entry name" value="PROTEIN O-GLCNAC TRANSFERASE"/>
    <property type="match status" value="1"/>
</dbReference>
<dbReference type="OrthoDB" id="9991317at2759"/>
<feature type="region of interest" description="Disordered" evidence="11">
    <location>
        <begin position="1162"/>
        <end position="1214"/>
    </location>
</feature>
<dbReference type="EMBL" id="LHPG02000001">
    <property type="protein sequence ID" value="PRW61194.1"/>
    <property type="molecule type" value="Genomic_DNA"/>
</dbReference>
<dbReference type="InterPro" id="IPR011990">
    <property type="entry name" value="TPR-like_helical_dom_sf"/>
</dbReference>
<dbReference type="PANTHER" id="PTHR44835">
    <property type="entry name" value="UDP-N-ACETYLGLUCOSAMINE--PEPTIDE N-ACETYLGLUCOSAMINYLTRANSFERASE SPINDLY-RELATED"/>
    <property type="match status" value="1"/>
</dbReference>
<reference evidence="13 14" key="1">
    <citation type="journal article" date="2018" name="Plant J.">
        <title>Genome sequences of Chlorella sorokiniana UTEX 1602 and Micractinium conductrix SAG 241.80: implications to maltose excretion by a green alga.</title>
        <authorList>
            <person name="Arriola M.B."/>
            <person name="Velmurugan N."/>
            <person name="Zhang Y."/>
            <person name="Plunkett M.H."/>
            <person name="Hondzo H."/>
            <person name="Barney B.M."/>
        </authorList>
    </citation>
    <scope>NUCLEOTIDE SEQUENCE [LARGE SCALE GENOMIC DNA]</scope>
    <source>
        <strain evidence="14">UTEX 1602</strain>
    </source>
</reference>
<dbReference type="SUPFAM" id="SSF56112">
    <property type="entry name" value="Protein kinase-like (PK-like)"/>
    <property type="match status" value="2"/>
</dbReference>
<evidence type="ECO:0000256" key="6">
    <source>
        <dbReference type="ARBA" id="ARBA00022737"/>
    </source>
</evidence>
<evidence type="ECO:0000256" key="7">
    <source>
        <dbReference type="ARBA" id="ARBA00022741"/>
    </source>
</evidence>
<evidence type="ECO:0000256" key="3">
    <source>
        <dbReference type="ARBA" id="ARBA00011970"/>
    </source>
</evidence>